<dbReference type="Proteomes" id="UP000295937">
    <property type="component" value="Unassembled WGS sequence"/>
</dbReference>
<dbReference type="Gene3D" id="2.60.120.10">
    <property type="entry name" value="Jelly Rolls"/>
    <property type="match status" value="2"/>
</dbReference>
<dbReference type="PIRSF" id="PIRSF001480">
    <property type="entry name" value="Mannose-6-phosphate_isomerase"/>
    <property type="match status" value="1"/>
</dbReference>
<feature type="domain" description="Phosphomannose isomerase type I catalytic" evidence="11">
    <location>
        <begin position="1"/>
        <end position="148"/>
    </location>
</feature>
<dbReference type="GO" id="GO:0008270">
    <property type="term" value="F:zinc ion binding"/>
    <property type="evidence" value="ECO:0007669"/>
    <property type="project" value="InterPro"/>
</dbReference>
<feature type="domain" description="Mannose-6-phosphate isomerase cupin" evidence="12">
    <location>
        <begin position="310"/>
        <end position="388"/>
    </location>
</feature>
<keyword evidence="5 10" id="KW-0862">Zinc</keyword>
<dbReference type="CDD" id="cd07011">
    <property type="entry name" value="cupin_PMI_type_I_N"/>
    <property type="match status" value="1"/>
</dbReference>
<evidence type="ECO:0000256" key="1">
    <source>
        <dbReference type="ARBA" id="ARBA00000757"/>
    </source>
</evidence>
<feature type="active site" evidence="9">
    <location>
        <position position="273"/>
    </location>
</feature>
<comment type="caution">
    <text evidence="13">The sequence shown here is derived from an EMBL/GenBank/DDBJ whole genome shotgun (WGS) entry which is preliminary data.</text>
</comment>
<feature type="binding site" evidence="10">
    <location>
        <position position="96"/>
    </location>
    <ligand>
        <name>Zn(2+)</name>
        <dbReference type="ChEBI" id="CHEBI:29105"/>
    </ligand>
</feature>
<evidence type="ECO:0000256" key="8">
    <source>
        <dbReference type="ARBA" id="ARBA00030762"/>
    </source>
</evidence>
<dbReference type="GO" id="GO:0009298">
    <property type="term" value="P:GDP-mannose biosynthetic process"/>
    <property type="evidence" value="ECO:0007669"/>
    <property type="project" value="InterPro"/>
</dbReference>
<reference evidence="13 14" key="1">
    <citation type="journal article" date="2018" name="Genome Biol. Evol.">
        <title>Cladogenesis and Genomic Streamlining in Extracellular Endosymbionts of Tropical Stink Bugs.</title>
        <authorList>
            <person name="Otero-Bravo A."/>
            <person name="Goffredi S."/>
            <person name="Sabree Z.L."/>
        </authorList>
    </citation>
    <scope>NUCLEOTIDE SEQUENCE [LARGE SCALE GENOMIC DNA]</scope>
    <source>
        <strain evidence="13 14">SoEO</strain>
    </source>
</reference>
<evidence type="ECO:0000256" key="9">
    <source>
        <dbReference type="PIRSR" id="PIRSR001480-1"/>
    </source>
</evidence>
<evidence type="ECO:0000256" key="10">
    <source>
        <dbReference type="PIRSR" id="PIRSR001480-2"/>
    </source>
</evidence>
<keyword evidence="6 13" id="KW-0413">Isomerase</keyword>
<comment type="cofactor">
    <cofactor evidence="10">
        <name>Zn(2+)</name>
        <dbReference type="ChEBI" id="CHEBI:29105"/>
    </cofactor>
    <text evidence="10">Binds 1 zinc ion per subunit.</text>
</comment>
<organism evidence="13 14">
    <name type="scientific">Candidatus Pantoea edessiphila</name>
    <dbReference type="NCBI Taxonomy" id="2044610"/>
    <lineage>
        <taxon>Bacteria</taxon>
        <taxon>Pseudomonadati</taxon>
        <taxon>Pseudomonadota</taxon>
        <taxon>Gammaproteobacteria</taxon>
        <taxon>Enterobacterales</taxon>
        <taxon>Erwiniaceae</taxon>
        <taxon>Pantoea</taxon>
    </lineage>
</organism>
<dbReference type="Gene3D" id="1.10.441.10">
    <property type="entry name" value="Phosphomannose Isomerase, domain 2"/>
    <property type="match status" value="1"/>
</dbReference>
<dbReference type="PANTHER" id="PTHR10309:SF0">
    <property type="entry name" value="MANNOSE-6-PHOSPHATE ISOMERASE"/>
    <property type="match status" value="1"/>
</dbReference>
<evidence type="ECO:0000256" key="3">
    <source>
        <dbReference type="ARBA" id="ARBA00011956"/>
    </source>
</evidence>
<dbReference type="EC" id="5.3.1.8" evidence="3"/>
<dbReference type="Pfam" id="PF20511">
    <property type="entry name" value="PMI_typeI_cat"/>
    <property type="match status" value="1"/>
</dbReference>
<dbReference type="Pfam" id="PF21621">
    <property type="entry name" value="MPI_cupin_dom"/>
    <property type="match status" value="1"/>
</dbReference>
<dbReference type="OrthoDB" id="9792649at2"/>
<dbReference type="InterPro" id="IPR046457">
    <property type="entry name" value="PMI_typeI_cat"/>
</dbReference>
<dbReference type="InterPro" id="IPR001250">
    <property type="entry name" value="Man6P_Isoase-1"/>
</dbReference>
<feature type="binding site" evidence="10">
    <location>
        <position position="254"/>
    </location>
    <ligand>
        <name>Zn(2+)</name>
        <dbReference type="ChEBI" id="CHEBI:29105"/>
    </ligand>
</feature>
<dbReference type="InterPro" id="IPR014710">
    <property type="entry name" value="RmlC-like_jellyroll"/>
</dbReference>
<evidence type="ECO:0000256" key="6">
    <source>
        <dbReference type="ARBA" id="ARBA00023235"/>
    </source>
</evidence>
<evidence type="ECO:0000256" key="2">
    <source>
        <dbReference type="ARBA" id="ARBA00010772"/>
    </source>
</evidence>
<dbReference type="SUPFAM" id="SSF51182">
    <property type="entry name" value="RmlC-like cupins"/>
    <property type="match status" value="1"/>
</dbReference>
<name>A0A2P5T346_9GAMM</name>
<accession>A0A2P5T346</accession>
<gene>
    <name evidence="13" type="primary">manA</name>
    <name evidence="13" type="ORF">CRV09_00695</name>
</gene>
<dbReference type="NCBIfam" id="TIGR00218">
    <property type="entry name" value="manA"/>
    <property type="match status" value="1"/>
</dbReference>
<feature type="binding site" evidence="10">
    <location>
        <position position="98"/>
    </location>
    <ligand>
        <name>Zn(2+)</name>
        <dbReference type="ChEBI" id="CHEBI:29105"/>
    </ligand>
</feature>
<dbReference type="GO" id="GO:0005829">
    <property type="term" value="C:cytosol"/>
    <property type="evidence" value="ECO:0007669"/>
    <property type="project" value="TreeGrafter"/>
</dbReference>
<dbReference type="GO" id="GO:0005975">
    <property type="term" value="P:carbohydrate metabolic process"/>
    <property type="evidence" value="ECO:0007669"/>
    <property type="project" value="InterPro"/>
</dbReference>
<proteinExistence type="inferred from homology"/>
<dbReference type="PRINTS" id="PR00714">
    <property type="entry name" value="MAN6PISMRASE"/>
</dbReference>
<evidence type="ECO:0000259" key="12">
    <source>
        <dbReference type="Pfam" id="PF21621"/>
    </source>
</evidence>
<sequence length="391" mass="45042">MLKLENSLQNYNWGSRTFLSETYNFTNPHNLPMAELWIGTHPKTPSKVHYNNKISFLSDIINSNPQKLLGSSVYQYFGELPFLFKIICVENPLSIQVHPNKIFAKQGFLKENSRSIPINSYKRNYKDKNYKPELIYAITPFHALIGFKTFAQINSLLNIINEIHPSINIFLRMPNQNNLLKLLKYLLLLKGQEKLKAFNILKSKLKLFKEEPWHTIKTIIINYPEDNSLFLLLFFNNIFLKPGEAVFISCGTPHIYLKGNAIEISANSDNVLRAGLTSKYIDISEFLMNLKLSDSLLSKILIKPKKLQNELRFPIEILDFAFTIHVLTNELQNINQKSMAILFCIQGDFTIIKDDRLLLLKSGESCFVSAEEMPIKIKGNGSLARVFNELY</sequence>
<evidence type="ECO:0000256" key="4">
    <source>
        <dbReference type="ARBA" id="ARBA00022723"/>
    </source>
</evidence>
<evidence type="ECO:0000256" key="5">
    <source>
        <dbReference type="ARBA" id="ARBA00022833"/>
    </source>
</evidence>
<dbReference type="InterPro" id="IPR011051">
    <property type="entry name" value="RmlC_Cupin_sf"/>
</dbReference>
<evidence type="ECO:0000256" key="7">
    <source>
        <dbReference type="ARBA" id="ARBA00029741"/>
    </source>
</evidence>
<keyword evidence="4 10" id="KW-0479">Metal-binding</keyword>
<dbReference type="GO" id="GO:0004476">
    <property type="term" value="F:mannose-6-phosphate isomerase activity"/>
    <property type="evidence" value="ECO:0007669"/>
    <property type="project" value="UniProtKB-EC"/>
</dbReference>
<evidence type="ECO:0000313" key="14">
    <source>
        <dbReference type="Proteomes" id="UP000295937"/>
    </source>
</evidence>
<dbReference type="EMBL" id="PDKR01000001">
    <property type="protein sequence ID" value="PPI88973.1"/>
    <property type="molecule type" value="Genomic_DNA"/>
</dbReference>
<comment type="similarity">
    <text evidence="2">Belongs to the mannose-6-phosphate isomerase type 1 family.</text>
</comment>
<dbReference type="InterPro" id="IPR049071">
    <property type="entry name" value="MPI_cupin_dom"/>
</dbReference>
<feature type="binding site" evidence="10">
    <location>
        <position position="133"/>
    </location>
    <ligand>
        <name>Zn(2+)</name>
        <dbReference type="ChEBI" id="CHEBI:29105"/>
    </ligand>
</feature>
<dbReference type="PANTHER" id="PTHR10309">
    <property type="entry name" value="MANNOSE-6-PHOSPHATE ISOMERASE"/>
    <property type="match status" value="1"/>
</dbReference>
<evidence type="ECO:0000259" key="11">
    <source>
        <dbReference type="Pfam" id="PF20511"/>
    </source>
</evidence>
<evidence type="ECO:0000313" key="13">
    <source>
        <dbReference type="EMBL" id="PPI88973.1"/>
    </source>
</evidence>
<protein>
    <recommendedName>
        <fullName evidence="3">mannose-6-phosphate isomerase</fullName>
        <ecNumber evidence="3">5.3.1.8</ecNumber>
    </recommendedName>
    <alternativeName>
        <fullName evidence="7">Phosphohexomutase</fullName>
    </alternativeName>
    <alternativeName>
        <fullName evidence="8">Phosphomannose isomerase</fullName>
    </alternativeName>
</protein>
<dbReference type="InterPro" id="IPR016305">
    <property type="entry name" value="Mannose-6-P_Isomerase"/>
</dbReference>
<comment type="catalytic activity">
    <reaction evidence="1">
        <text>D-mannose 6-phosphate = D-fructose 6-phosphate</text>
        <dbReference type="Rhea" id="RHEA:12356"/>
        <dbReference type="ChEBI" id="CHEBI:58735"/>
        <dbReference type="ChEBI" id="CHEBI:61527"/>
        <dbReference type="EC" id="5.3.1.8"/>
    </reaction>
</comment>
<dbReference type="AlphaFoldDB" id="A0A2P5T346"/>